<proteinExistence type="predicted"/>
<sequence length="119" mass="13316">MHIDHSRMEELLLDVSEKEILPRWRNLKEQEIDEKSPGEVVTPADRACEAYLQQQLPRILPGSVVIGEESVHENAGLLRALQTDKPVWVIDPLDGTSNFAKGKEPFAVMACLIQKGDVS</sequence>
<dbReference type="Gene3D" id="3.30.540.10">
    <property type="entry name" value="Fructose-1,6-Bisphosphatase, subunit A, domain 1"/>
    <property type="match status" value="1"/>
</dbReference>
<comment type="cofactor">
    <cofactor evidence="4">
        <name>Mg(2+)</name>
        <dbReference type="ChEBI" id="CHEBI:18420"/>
    </cofactor>
</comment>
<dbReference type="EMBL" id="JAENIL010000035">
    <property type="protein sequence ID" value="MBK1878782.1"/>
    <property type="molecule type" value="Genomic_DNA"/>
</dbReference>
<dbReference type="GO" id="GO:0007165">
    <property type="term" value="P:signal transduction"/>
    <property type="evidence" value="ECO:0007669"/>
    <property type="project" value="TreeGrafter"/>
</dbReference>
<organism evidence="5 6">
    <name type="scientific">Pelagicoccus mobilis</name>
    <dbReference type="NCBI Taxonomy" id="415221"/>
    <lineage>
        <taxon>Bacteria</taxon>
        <taxon>Pseudomonadati</taxon>
        <taxon>Verrucomicrobiota</taxon>
        <taxon>Opitutia</taxon>
        <taxon>Puniceicoccales</taxon>
        <taxon>Pelagicoccaceae</taxon>
        <taxon>Pelagicoccus</taxon>
    </lineage>
</organism>
<reference evidence="5" key="1">
    <citation type="submission" date="2021-01" db="EMBL/GenBank/DDBJ databases">
        <title>Modified the classification status of verrucomicrobia.</title>
        <authorList>
            <person name="Feng X."/>
        </authorList>
    </citation>
    <scope>NUCLEOTIDE SEQUENCE</scope>
    <source>
        <strain evidence="5">KCTC 13126</strain>
    </source>
</reference>
<dbReference type="GO" id="GO:0006020">
    <property type="term" value="P:inositol metabolic process"/>
    <property type="evidence" value="ECO:0007669"/>
    <property type="project" value="TreeGrafter"/>
</dbReference>
<accession>A0A934VQX1</accession>
<name>A0A934VQX1_9BACT</name>
<feature type="binding site" evidence="4">
    <location>
        <position position="94"/>
    </location>
    <ligand>
        <name>Mg(2+)</name>
        <dbReference type="ChEBI" id="CHEBI:18420"/>
        <label>1</label>
        <note>catalytic</note>
    </ligand>
</feature>
<feature type="binding site" evidence="4">
    <location>
        <position position="93"/>
    </location>
    <ligand>
        <name>Mg(2+)</name>
        <dbReference type="ChEBI" id="CHEBI:18420"/>
        <label>2</label>
    </ligand>
</feature>
<evidence type="ECO:0000313" key="6">
    <source>
        <dbReference type="Proteomes" id="UP000617628"/>
    </source>
</evidence>
<dbReference type="Pfam" id="PF00459">
    <property type="entry name" value="Inositol_P"/>
    <property type="match status" value="1"/>
</dbReference>
<keyword evidence="1 4" id="KW-0479">Metal-binding</keyword>
<dbReference type="GO" id="GO:0008934">
    <property type="term" value="F:inositol monophosphate 1-phosphatase activity"/>
    <property type="evidence" value="ECO:0007669"/>
    <property type="project" value="TreeGrafter"/>
</dbReference>
<evidence type="ECO:0000256" key="3">
    <source>
        <dbReference type="ARBA" id="ARBA00022842"/>
    </source>
</evidence>
<evidence type="ECO:0000256" key="4">
    <source>
        <dbReference type="PIRSR" id="PIRSR600760-2"/>
    </source>
</evidence>
<dbReference type="SUPFAM" id="SSF56655">
    <property type="entry name" value="Carbohydrate phosphatase"/>
    <property type="match status" value="1"/>
</dbReference>
<evidence type="ECO:0000313" key="5">
    <source>
        <dbReference type="EMBL" id="MBK1878782.1"/>
    </source>
</evidence>
<evidence type="ECO:0000256" key="2">
    <source>
        <dbReference type="ARBA" id="ARBA00022801"/>
    </source>
</evidence>
<feature type="binding site" evidence="4">
    <location>
        <position position="91"/>
    </location>
    <ligand>
        <name>Mg(2+)</name>
        <dbReference type="ChEBI" id="CHEBI:18420"/>
        <label>1</label>
        <note>catalytic</note>
    </ligand>
</feature>
<dbReference type="GO" id="GO:0046872">
    <property type="term" value="F:metal ion binding"/>
    <property type="evidence" value="ECO:0007669"/>
    <property type="project" value="UniProtKB-KW"/>
</dbReference>
<dbReference type="PROSITE" id="PS00629">
    <property type="entry name" value="IMP_1"/>
    <property type="match status" value="1"/>
</dbReference>
<comment type="caution">
    <text evidence="5">The sequence shown here is derived from an EMBL/GenBank/DDBJ whole genome shotgun (WGS) entry which is preliminary data.</text>
</comment>
<keyword evidence="6" id="KW-1185">Reference proteome</keyword>
<dbReference type="RefSeq" id="WP_200356996.1">
    <property type="nucleotide sequence ID" value="NZ_JAENIL010000035.1"/>
</dbReference>
<evidence type="ECO:0008006" key="7">
    <source>
        <dbReference type="Google" id="ProtNLM"/>
    </source>
</evidence>
<evidence type="ECO:0000256" key="1">
    <source>
        <dbReference type="ARBA" id="ARBA00022723"/>
    </source>
</evidence>
<protein>
    <recommendedName>
        <fullName evidence="7">Inositol monophosphatase</fullName>
    </recommendedName>
</protein>
<dbReference type="Proteomes" id="UP000617628">
    <property type="component" value="Unassembled WGS sequence"/>
</dbReference>
<dbReference type="InterPro" id="IPR020583">
    <property type="entry name" value="Inositol_monoP_metal-BS"/>
</dbReference>
<dbReference type="InterPro" id="IPR000760">
    <property type="entry name" value="Inositol_monophosphatase-like"/>
</dbReference>
<gene>
    <name evidence="5" type="ORF">JIN87_18010</name>
</gene>
<dbReference type="AlphaFoldDB" id="A0A934VQX1"/>
<keyword evidence="3 4" id="KW-0460">Magnesium</keyword>
<keyword evidence="2" id="KW-0378">Hydrolase</keyword>
<dbReference type="PRINTS" id="PR00377">
    <property type="entry name" value="IMPHPHTASES"/>
</dbReference>
<feature type="binding site" evidence="4">
    <location>
        <position position="68"/>
    </location>
    <ligand>
        <name>Mg(2+)</name>
        <dbReference type="ChEBI" id="CHEBI:18420"/>
        <label>1</label>
        <note>catalytic</note>
    </ligand>
</feature>
<dbReference type="PANTHER" id="PTHR20854:SF4">
    <property type="entry name" value="INOSITOL-1-MONOPHOSPHATASE-RELATED"/>
    <property type="match status" value="1"/>
</dbReference>
<dbReference type="PANTHER" id="PTHR20854">
    <property type="entry name" value="INOSITOL MONOPHOSPHATASE"/>
    <property type="match status" value="1"/>
</dbReference>